<dbReference type="SUPFAM" id="SSF52266">
    <property type="entry name" value="SGNH hydrolase"/>
    <property type="match status" value="1"/>
</dbReference>
<evidence type="ECO:0000313" key="2">
    <source>
        <dbReference type="Proteomes" id="UP000445000"/>
    </source>
</evidence>
<organism evidence="1 2">
    <name type="scientific">Steroidobacter agaridevorans</name>
    <dbReference type="NCBI Taxonomy" id="2695856"/>
    <lineage>
        <taxon>Bacteria</taxon>
        <taxon>Pseudomonadati</taxon>
        <taxon>Pseudomonadota</taxon>
        <taxon>Gammaproteobacteria</taxon>
        <taxon>Steroidobacterales</taxon>
        <taxon>Steroidobacteraceae</taxon>
        <taxon>Steroidobacter</taxon>
    </lineage>
</organism>
<gene>
    <name evidence="1" type="ORF">GCM10011487_38570</name>
</gene>
<proteinExistence type="predicted"/>
<accession>A0A829YEW9</accession>
<dbReference type="RefSeq" id="WP_161813461.1">
    <property type="nucleotide sequence ID" value="NZ_BLJN01000003.1"/>
</dbReference>
<dbReference type="AlphaFoldDB" id="A0A829YEW9"/>
<protein>
    <recommendedName>
        <fullName evidence="3">SGNH hydrolase-type esterase domain-containing protein</fullName>
    </recommendedName>
</protein>
<evidence type="ECO:0000313" key="1">
    <source>
        <dbReference type="EMBL" id="GFE81857.1"/>
    </source>
</evidence>
<dbReference type="Gene3D" id="3.40.50.1110">
    <property type="entry name" value="SGNH hydrolase"/>
    <property type="match status" value="1"/>
</dbReference>
<sequence>MSASMLAGARWKRLVILGDSDMSWTDRISAALAAAQPEFEAFNLARRNLLAAEVRITQLTPALELKPDLAIVVAGSSDIARGEFNPALVRSELSVMISALRAAGADVLTLAWPERHRELAALTAEVTKKFGGICCASSSDAADPAAEVLRALAAFLR</sequence>
<reference evidence="2" key="1">
    <citation type="submission" date="2020-01" db="EMBL/GenBank/DDBJ databases">
        <title>'Steroidobacter agaridevorans' sp. nov., agar-degrading bacteria isolated from rhizosphere soils.</title>
        <authorList>
            <person name="Ikenaga M."/>
            <person name="Kataoka M."/>
            <person name="Murouchi A."/>
            <person name="Katsuragi S."/>
            <person name="Sakai M."/>
        </authorList>
    </citation>
    <scope>NUCLEOTIDE SEQUENCE [LARGE SCALE GENOMIC DNA]</scope>
    <source>
        <strain evidence="2">YU21-B</strain>
    </source>
</reference>
<dbReference type="Proteomes" id="UP000445000">
    <property type="component" value="Unassembled WGS sequence"/>
</dbReference>
<dbReference type="EMBL" id="BLJN01000003">
    <property type="protein sequence ID" value="GFE81857.1"/>
    <property type="molecule type" value="Genomic_DNA"/>
</dbReference>
<comment type="caution">
    <text evidence="1">The sequence shown here is derived from an EMBL/GenBank/DDBJ whole genome shotgun (WGS) entry which is preliminary data.</text>
</comment>
<name>A0A829YEW9_9GAMM</name>
<dbReference type="InterPro" id="IPR036514">
    <property type="entry name" value="SGNH_hydro_sf"/>
</dbReference>
<evidence type="ECO:0008006" key="3">
    <source>
        <dbReference type="Google" id="ProtNLM"/>
    </source>
</evidence>
<keyword evidence="2" id="KW-1185">Reference proteome</keyword>
<dbReference type="GO" id="GO:0016788">
    <property type="term" value="F:hydrolase activity, acting on ester bonds"/>
    <property type="evidence" value="ECO:0007669"/>
    <property type="project" value="UniProtKB-ARBA"/>
</dbReference>